<organism evidence="1">
    <name type="scientific">Salvia splendens</name>
    <name type="common">Scarlet sage</name>
    <dbReference type="NCBI Taxonomy" id="180675"/>
    <lineage>
        <taxon>Eukaryota</taxon>
        <taxon>Viridiplantae</taxon>
        <taxon>Streptophyta</taxon>
        <taxon>Embryophyta</taxon>
        <taxon>Tracheophyta</taxon>
        <taxon>Spermatophyta</taxon>
        <taxon>Magnoliopsida</taxon>
        <taxon>eudicotyledons</taxon>
        <taxon>Gunneridae</taxon>
        <taxon>Pentapetalae</taxon>
        <taxon>asterids</taxon>
        <taxon>lamiids</taxon>
        <taxon>Lamiales</taxon>
        <taxon>Lamiaceae</taxon>
        <taxon>Nepetoideae</taxon>
        <taxon>Mentheae</taxon>
        <taxon>Salviinae</taxon>
        <taxon>Salvia</taxon>
        <taxon>Salvia subgen. Calosphace</taxon>
        <taxon>core Calosphace</taxon>
    </lineage>
</organism>
<proteinExistence type="predicted"/>
<dbReference type="Proteomes" id="UP000298416">
    <property type="component" value="Unassembled WGS sequence"/>
</dbReference>
<reference evidence="1" key="1">
    <citation type="submission" date="2018-01" db="EMBL/GenBank/DDBJ databases">
        <authorList>
            <person name="Mao J.F."/>
        </authorList>
    </citation>
    <scope>NUCLEOTIDE SEQUENCE</scope>
    <source>
        <strain evidence="1">Huo1</strain>
        <tissue evidence="1">Leaf</tissue>
    </source>
</reference>
<evidence type="ECO:0000313" key="1">
    <source>
        <dbReference type="EMBL" id="KAG6423393.1"/>
    </source>
</evidence>
<comment type="caution">
    <text evidence="1">The sequence shown here is derived from an EMBL/GenBank/DDBJ whole genome shotgun (WGS) entry which is preliminary data.</text>
</comment>
<accession>A0A8X8Y4P8</accession>
<dbReference type="AlphaFoldDB" id="A0A8X8Y4P8"/>
<gene>
    <name evidence="1" type="ORF">SASPL_113788</name>
</gene>
<dbReference type="InterPro" id="IPR050747">
    <property type="entry name" value="Mitochondrial_chaperone_BCS1"/>
</dbReference>
<keyword evidence="2" id="KW-1185">Reference proteome</keyword>
<sequence>MIAVMANHLGYYVYDLELTAMKDHTELKKLLIATSSRAVIVIEDIDCSRIENHCFHGQLCGEVGSSVDKERVDG</sequence>
<name>A0A8X8Y4P8_SALSN</name>
<reference evidence="1" key="2">
    <citation type="submission" date="2020-08" db="EMBL/GenBank/DDBJ databases">
        <title>Plant Genome Project.</title>
        <authorList>
            <person name="Zhang R.-G."/>
        </authorList>
    </citation>
    <scope>NUCLEOTIDE SEQUENCE</scope>
    <source>
        <strain evidence="1">Huo1</strain>
        <tissue evidence="1">Leaf</tissue>
    </source>
</reference>
<dbReference type="EMBL" id="PNBA02000005">
    <property type="protein sequence ID" value="KAG6423393.1"/>
    <property type="molecule type" value="Genomic_DNA"/>
</dbReference>
<dbReference type="PANTHER" id="PTHR23070">
    <property type="entry name" value="BCS1 AAA-TYPE ATPASE"/>
    <property type="match status" value="1"/>
</dbReference>
<protein>
    <submittedName>
        <fullName evidence="1">Uncharacterized protein</fullName>
    </submittedName>
</protein>
<evidence type="ECO:0000313" key="2">
    <source>
        <dbReference type="Proteomes" id="UP000298416"/>
    </source>
</evidence>